<proteinExistence type="predicted"/>
<evidence type="ECO:0000313" key="3">
    <source>
        <dbReference type="EMBL" id="VUZ47914.1"/>
    </source>
</evidence>
<feature type="region of interest" description="Disordered" evidence="1">
    <location>
        <begin position="369"/>
        <end position="422"/>
    </location>
</feature>
<evidence type="ECO:0000259" key="2">
    <source>
        <dbReference type="Pfam" id="PF10505"/>
    </source>
</evidence>
<keyword evidence="4" id="KW-1185">Reference proteome</keyword>
<sequence length="422" mass="46809">MAICRDMFLDTPANPPSNLPKQIPSEAMKSDSASDEDALTLVIDDVPDGEASHNLKSPQRAFNEILNRCHVVESTAQNLNEVEFLEEPASPEPSSSPSTHSRLPSSHSPVLSTSIVAIPTRLGELLYDRFWNLFKVGQRRLLVSSCGVKLSPDSCIFKTDCPFFPKCTELWPNSCSDYKIVHLEVRPEYLQPWGCEVLSEEEIFSSLLGAHLSSPAKPTILRLRVEASTGRIIFAEIQTVEQLLQSNPCFKFETHLAHLMNVLSPLSRLPVGKYLLPSRSSFASSKKKYQIYELITETDKTNFKSTIDLHKCATEMFQAASKELMSSTQSTDLGATWRMVKRLPLDIYAPSGIDGENLLIPAIDTGFRSSMDSRTSQTPSERPTLRRSPRKKAASVETGQTSPAVSPKKLKIESPVKKGGKK</sequence>
<feature type="region of interest" description="Disordered" evidence="1">
    <location>
        <begin position="85"/>
        <end position="108"/>
    </location>
</feature>
<accession>A0A564YN02</accession>
<dbReference type="InterPro" id="IPR019535">
    <property type="entry name" value="ICE2_C"/>
</dbReference>
<dbReference type="GO" id="GO:0008023">
    <property type="term" value="C:transcription elongation factor complex"/>
    <property type="evidence" value="ECO:0007669"/>
    <property type="project" value="InterPro"/>
</dbReference>
<organism evidence="3 4">
    <name type="scientific">Hymenolepis diminuta</name>
    <name type="common">Rat tapeworm</name>
    <dbReference type="NCBI Taxonomy" id="6216"/>
    <lineage>
        <taxon>Eukaryota</taxon>
        <taxon>Metazoa</taxon>
        <taxon>Spiralia</taxon>
        <taxon>Lophotrochozoa</taxon>
        <taxon>Platyhelminthes</taxon>
        <taxon>Cestoda</taxon>
        <taxon>Eucestoda</taxon>
        <taxon>Cyclophyllidea</taxon>
        <taxon>Hymenolepididae</taxon>
        <taxon>Hymenolepis</taxon>
    </lineage>
</organism>
<dbReference type="AlphaFoldDB" id="A0A564YN02"/>
<feature type="compositionally biased region" description="Low complexity" evidence="1">
    <location>
        <begin position="92"/>
        <end position="108"/>
    </location>
</feature>
<evidence type="ECO:0000256" key="1">
    <source>
        <dbReference type="SAM" id="MobiDB-lite"/>
    </source>
</evidence>
<dbReference type="EMBL" id="CABIJS010000256">
    <property type="protein sequence ID" value="VUZ47914.1"/>
    <property type="molecule type" value="Genomic_DNA"/>
</dbReference>
<reference evidence="3 4" key="1">
    <citation type="submission" date="2019-07" db="EMBL/GenBank/DDBJ databases">
        <authorList>
            <person name="Jastrzebski P J."/>
            <person name="Paukszto L."/>
            <person name="Jastrzebski P J."/>
        </authorList>
    </citation>
    <scope>NUCLEOTIDE SEQUENCE [LARGE SCALE GENOMIC DNA]</scope>
    <source>
        <strain evidence="3 4">WMS-il1</strain>
    </source>
</reference>
<evidence type="ECO:0000313" key="4">
    <source>
        <dbReference type="Proteomes" id="UP000321570"/>
    </source>
</evidence>
<dbReference type="Pfam" id="PF10505">
    <property type="entry name" value="NARG2_C"/>
    <property type="match status" value="1"/>
</dbReference>
<feature type="compositionally biased region" description="Polar residues" evidence="1">
    <location>
        <begin position="369"/>
        <end position="381"/>
    </location>
</feature>
<dbReference type="Proteomes" id="UP000321570">
    <property type="component" value="Unassembled WGS sequence"/>
</dbReference>
<name>A0A564YN02_HYMDI</name>
<gene>
    <name evidence="3" type="ORF">WMSIL1_LOCUS7311</name>
</gene>
<feature type="region of interest" description="Disordered" evidence="1">
    <location>
        <begin position="9"/>
        <end position="36"/>
    </location>
</feature>
<protein>
    <recommendedName>
        <fullName evidence="2">Little elongation complex subunit 2 C-terminal domain-containing protein</fullName>
    </recommendedName>
</protein>
<feature type="domain" description="Little elongation complex subunit 2 C-terminal" evidence="2">
    <location>
        <begin position="177"/>
        <end position="321"/>
    </location>
</feature>